<dbReference type="EMBL" id="LYBM01000033">
    <property type="protein sequence ID" value="ODA31589.1"/>
    <property type="molecule type" value="Genomic_DNA"/>
</dbReference>
<gene>
    <name evidence="2" type="ORF">A8L45_16420</name>
</gene>
<reference evidence="2 3" key="1">
    <citation type="submission" date="2016-05" db="EMBL/GenBank/DDBJ databases">
        <title>Genomic Taxonomy of the Vibrionaceae.</title>
        <authorList>
            <person name="Gomez-Gil B."/>
            <person name="Enciso-Ibarra J."/>
        </authorList>
    </citation>
    <scope>NUCLEOTIDE SEQUENCE [LARGE SCALE GENOMIC DNA]</scope>
    <source>
        <strain evidence="2 3">CAIM 1920</strain>
    </source>
</reference>
<feature type="domain" description="Pvc16 N-terminal" evidence="1">
    <location>
        <begin position="10"/>
        <end position="211"/>
    </location>
</feature>
<dbReference type="Pfam" id="PF14065">
    <property type="entry name" value="Pvc16_N"/>
    <property type="match status" value="1"/>
</dbReference>
<dbReference type="STRING" id="1080227.A8L45_16420"/>
<dbReference type="RefSeq" id="WP_068904243.1">
    <property type="nucleotide sequence ID" value="NZ_JBHUIF010000033.1"/>
</dbReference>
<sequence length="436" mass="46319">MSTALAIAGVTQLLRDLLNDGLVDNDVACVVNTNVPVHALPPDRMLAEEDNNGPALNVFLYHTEVNGGLANQILPTRNQQGDRVNNTPLPLDLFYIVSAYGSADLHNDVLLGYAMQILHEHPGFTRAEIQTALNPSPAIAAGLPPLLQALADTGLAEQAEAIRIAPHQMPVAEKSALWSALQSQYRPSAIYRVSTVLIQAQYPVRNVLPVLTLGADNDGPAVQPSVMSPFPTLARAILPALQASVRLGDTLDVEGIGLDGANPRFTFSHLSQAINHTVNAQAGGNARAQSVAIPTLSSDWAAGIYSVMFSVDVSGDPVHSNKLSIPFAPVMTLPPNSVVRNDQTVVVTVQVTPHVYPGQQAMMWLGAEGAIAESVPTASNTLVFIFGPLAAGSYPARMRIDGVDSWFILRDRPPVAPGFTSRAPVYDPTQVVVVPS</sequence>
<protein>
    <recommendedName>
        <fullName evidence="1">Pvc16 N-terminal domain-containing protein</fullName>
    </recommendedName>
</protein>
<evidence type="ECO:0000313" key="2">
    <source>
        <dbReference type="EMBL" id="ODA31589.1"/>
    </source>
</evidence>
<dbReference type="OrthoDB" id="527247at2"/>
<dbReference type="InterPro" id="IPR025351">
    <property type="entry name" value="Pvc16_N"/>
</dbReference>
<organism evidence="2 3">
    <name type="scientific">Veronia pacifica</name>
    <dbReference type="NCBI Taxonomy" id="1080227"/>
    <lineage>
        <taxon>Bacteria</taxon>
        <taxon>Pseudomonadati</taxon>
        <taxon>Pseudomonadota</taxon>
        <taxon>Gammaproteobacteria</taxon>
        <taxon>Vibrionales</taxon>
        <taxon>Vibrionaceae</taxon>
        <taxon>Veronia</taxon>
    </lineage>
</organism>
<dbReference type="AlphaFoldDB" id="A0A1C3EEE1"/>
<keyword evidence="3" id="KW-1185">Reference proteome</keyword>
<dbReference type="Proteomes" id="UP000094936">
    <property type="component" value="Unassembled WGS sequence"/>
</dbReference>
<evidence type="ECO:0000259" key="1">
    <source>
        <dbReference type="Pfam" id="PF14065"/>
    </source>
</evidence>
<evidence type="ECO:0000313" key="3">
    <source>
        <dbReference type="Proteomes" id="UP000094936"/>
    </source>
</evidence>
<proteinExistence type="predicted"/>
<comment type="caution">
    <text evidence="2">The sequence shown here is derived from an EMBL/GenBank/DDBJ whole genome shotgun (WGS) entry which is preliminary data.</text>
</comment>
<name>A0A1C3EEE1_9GAMM</name>
<accession>A0A1C3EEE1</accession>